<keyword evidence="3" id="KW-1185">Reference proteome</keyword>
<keyword evidence="1" id="KW-0812">Transmembrane</keyword>
<keyword evidence="1" id="KW-1133">Transmembrane helix</keyword>
<organism evidence="2 3">
    <name type="scientific">Pseudofulvibacter geojedonensis</name>
    <dbReference type="NCBI Taxonomy" id="1123758"/>
    <lineage>
        <taxon>Bacteria</taxon>
        <taxon>Pseudomonadati</taxon>
        <taxon>Bacteroidota</taxon>
        <taxon>Flavobacteriia</taxon>
        <taxon>Flavobacteriales</taxon>
        <taxon>Flavobacteriaceae</taxon>
        <taxon>Pseudofulvibacter</taxon>
    </lineage>
</organism>
<feature type="transmembrane region" description="Helical" evidence="1">
    <location>
        <begin position="160"/>
        <end position="182"/>
    </location>
</feature>
<comment type="caution">
    <text evidence="2">The sequence shown here is derived from an EMBL/GenBank/DDBJ whole genome shotgun (WGS) entry which is preliminary data.</text>
</comment>
<keyword evidence="1" id="KW-0472">Membrane</keyword>
<evidence type="ECO:0000313" key="2">
    <source>
        <dbReference type="EMBL" id="MFD0962981.1"/>
    </source>
</evidence>
<accession>A0ABW3HZM5</accession>
<evidence type="ECO:0000313" key="3">
    <source>
        <dbReference type="Proteomes" id="UP001596997"/>
    </source>
</evidence>
<feature type="transmembrane region" description="Helical" evidence="1">
    <location>
        <begin position="28"/>
        <end position="54"/>
    </location>
</feature>
<proteinExistence type="predicted"/>
<feature type="transmembrane region" description="Helical" evidence="1">
    <location>
        <begin position="254"/>
        <end position="278"/>
    </location>
</feature>
<reference evidence="3" key="1">
    <citation type="journal article" date="2019" name="Int. J. Syst. Evol. Microbiol.">
        <title>The Global Catalogue of Microorganisms (GCM) 10K type strain sequencing project: providing services to taxonomists for standard genome sequencing and annotation.</title>
        <authorList>
            <consortium name="The Broad Institute Genomics Platform"/>
            <consortium name="The Broad Institute Genome Sequencing Center for Infectious Disease"/>
            <person name="Wu L."/>
            <person name="Ma J."/>
        </authorList>
    </citation>
    <scope>NUCLEOTIDE SEQUENCE [LARGE SCALE GENOMIC DNA]</scope>
    <source>
        <strain evidence="3">CCUG 62114</strain>
    </source>
</reference>
<gene>
    <name evidence="2" type="ORF">ACFQ1O_03070</name>
</gene>
<dbReference type="RefSeq" id="WP_377713189.1">
    <property type="nucleotide sequence ID" value="NZ_JBHTJM010000002.1"/>
</dbReference>
<protein>
    <recommendedName>
        <fullName evidence="4">Glycerophosphoryl diester phosphodiesterase membrane domain-containing protein</fullName>
    </recommendedName>
</protein>
<feature type="transmembrane region" description="Helical" evidence="1">
    <location>
        <begin position="206"/>
        <end position="227"/>
    </location>
</feature>
<evidence type="ECO:0008006" key="4">
    <source>
        <dbReference type="Google" id="ProtNLM"/>
    </source>
</evidence>
<evidence type="ECO:0000256" key="1">
    <source>
        <dbReference type="SAM" id="Phobius"/>
    </source>
</evidence>
<dbReference type="EMBL" id="JBHTJM010000002">
    <property type="protein sequence ID" value="MFD0962981.1"/>
    <property type="molecule type" value="Genomic_DNA"/>
</dbReference>
<name>A0ABW3HZM5_9FLAO</name>
<feature type="transmembrane region" description="Helical" evidence="1">
    <location>
        <begin position="74"/>
        <end position="100"/>
    </location>
</feature>
<feature type="transmembrane region" description="Helical" evidence="1">
    <location>
        <begin position="135"/>
        <end position="154"/>
    </location>
</feature>
<dbReference type="Proteomes" id="UP001596997">
    <property type="component" value="Unassembled WGS sequence"/>
</dbReference>
<sequence>MQLYKIREFGDLFSDTFKFLGKYGKHYFVNYLIINGVLTLLMILSMTPLLSVFFELPSFDAKAGGDFKFLLEENIQLLTASFAFIFIIAVLISAVTYAFTPIYFKLLEQKGGINFTTSELIDALKQHYFKSLKGMIGLFFLSILLSIPLLIAVLLTACTIIGWLIPVAMFMMLITFTMYEYLTKKENRFFSSFGYAWDLITQKSKFWHASGCVALVILIMGIVQQVISGGLQLGFGLQAQPEVNGADINFGAEYWTAMVILSLAGILIQLITNIVTYLNMGITFYSLKAEKENISSENTIDEIGRDI</sequence>